<keyword evidence="5 18" id="KW-0808">Transferase</keyword>
<feature type="active site" description="Proton acceptor" evidence="18">
    <location>
        <position position="364"/>
    </location>
</feature>
<dbReference type="SUPFAM" id="SSF51161">
    <property type="entry name" value="Trimeric LpxA-like enzymes"/>
    <property type="match status" value="1"/>
</dbReference>
<feature type="binding site" evidence="18">
    <location>
        <position position="367"/>
    </location>
    <ligand>
        <name>UDP-N-acetyl-alpha-D-glucosamine</name>
        <dbReference type="ChEBI" id="CHEBI:57705"/>
    </ligand>
</feature>
<feature type="binding site" evidence="18">
    <location>
        <position position="334"/>
    </location>
    <ligand>
        <name>UDP-N-acetyl-alpha-D-glucosamine</name>
        <dbReference type="ChEBI" id="CHEBI:57705"/>
    </ligand>
</feature>
<evidence type="ECO:0000256" key="15">
    <source>
        <dbReference type="ARBA" id="ARBA00048247"/>
    </source>
</evidence>
<dbReference type="CDD" id="cd02540">
    <property type="entry name" value="GT2_GlmU_N_bac"/>
    <property type="match status" value="1"/>
</dbReference>
<feature type="binding site" evidence="18">
    <location>
        <position position="23"/>
    </location>
    <ligand>
        <name>UDP-N-acetyl-alpha-D-glucosamine</name>
        <dbReference type="ChEBI" id="CHEBI:57705"/>
    </ligand>
</feature>
<comment type="similarity">
    <text evidence="2 18">In the C-terminal section; belongs to the transferase hexapeptide repeat family.</text>
</comment>
<organism evidence="21 22">
    <name type="scientific">Nitrosomonas eutropha</name>
    <dbReference type="NCBI Taxonomy" id="916"/>
    <lineage>
        <taxon>Bacteria</taxon>
        <taxon>Pseudomonadati</taxon>
        <taxon>Pseudomonadota</taxon>
        <taxon>Betaproteobacteria</taxon>
        <taxon>Nitrosomonadales</taxon>
        <taxon>Nitrosomonadaceae</taxon>
        <taxon>Nitrosomonas</taxon>
    </lineage>
</organism>
<dbReference type="EC" id="2.7.7.23" evidence="18"/>
<dbReference type="InterPro" id="IPR050065">
    <property type="entry name" value="GlmU-like"/>
</dbReference>
<evidence type="ECO:0000256" key="13">
    <source>
        <dbReference type="ARBA" id="ARBA00023315"/>
    </source>
</evidence>
<comment type="pathway">
    <text evidence="18">Nucleotide-sugar biosynthesis; UDP-N-acetyl-alpha-D-glucosamine biosynthesis; UDP-N-acetyl-alpha-D-glucosamine from N-acetyl-alpha-D-glucosamine 1-phosphate: step 1/1.</text>
</comment>
<feature type="region of interest" description="Pyrophosphorylase" evidence="18">
    <location>
        <begin position="1"/>
        <end position="230"/>
    </location>
</feature>
<evidence type="ECO:0000256" key="10">
    <source>
        <dbReference type="ARBA" id="ARBA00022960"/>
    </source>
</evidence>
<feature type="binding site" evidence="18">
    <location>
        <position position="441"/>
    </location>
    <ligand>
        <name>acetyl-CoA</name>
        <dbReference type="ChEBI" id="CHEBI:57288"/>
    </ligand>
</feature>
<dbReference type="PANTHER" id="PTHR43584">
    <property type="entry name" value="NUCLEOTIDYL TRANSFERASE"/>
    <property type="match status" value="1"/>
</dbReference>
<evidence type="ECO:0000259" key="20">
    <source>
        <dbReference type="Pfam" id="PF25087"/>
    </source>
</evidence>
<name>A0A1I7I4B9_9PROT</name>
<dbReference type="InterPro" id="IPR011004">
    <property type="entry name" value="Trimer_LpxA-like_sf"/>
</dbReference>
<keyword evidence="10 18" id="KW-0133">Cell shape</keyword>
<comment type="caution">
    <text evidence="18">Lacks conserved residue(s) required for the propagation of feature annotation.</text>
</comment>
<dbReference type="GO" id="GO:0016020">
    <property type="term" value="C:membrane"/>
    <property type="evidence" value="ECO:0007669"/>
    <property type="project" value="GOC"/>
</dbReference>
<keyword evidence="9 18" id="KW-0460">Magnesium</keyword>
<feature type="binding site" evidence="18">
    <location>
        <position position="139"/>
    </location>
    <ligand>
        <name>UDP-N-acetyl-alpha-D-glucosamine</name>
        <dbReference type="ChEBI" id="CHEBI:57705"/>
    </ligand>
</feature>
<dbReference type="SUPFAM" id="SSF53448">
    <property type="entry name" value="Nucleotide-diphospho-sugar transferases"/>
    <property type="match status" value="1"/>
</dbReference>
<keyword evidence="14 18" id="KW-0961">Cell wall biogenesis/degradation</keyword>
<dbReference type="Proteomes" id="UP000183926">
    <property type="component" value="Unassembled WGS sequence"/>
</dbReference>
<dbReference type="EC" id="2.3.1.157" evidence="18"/>
<dbReference type="GO" id="GO:0071555">
    <property type="term" value="P:cell wall organization"/>
    <property type="evidence" value="ECO:0007669"/>
    <property type="project" value="UniProtKB-KW"/>
</dbReference>
<evidence type="ECO:0000256" key="1">
    <source>
        <dbReference type="ARBA" id="ARBA00004496"/>
    </source>
</evidence>
<feature type="binding site" evidence="18">
    <location>
        <position position="352"/>
    </location>
    <ligand>
        <name>UDP-N-acetyl-alpha-D-glucosamine</name>
        <dbReference type="ChEBI" id="CHEBI:57705"/>
    </ligand>
</feature>
<evidence type="ECO:0000259" key="19">
    <source>
        <dbReference type="Pfam" id="PF12804"/>
    </source>
</evidence>
<feature type="binding site" evidence="18">
    <location>
        <position position="155"/>
    </location>
    <ligand>
        <name>UDP-N-acetyl-alpha-D-glucosamine</name>
        <dbReference type="ChEBI" id="CHEBI:57705"/>
    </ligand>
</feature>
<gene>
    <name evidence="18" type="primary">glmU</name>
    <name evidence="21" type="ORF">SAMN05216339_10725</name>
</gene>
<feature type="domain" description="Mannose-1-phosphate guanyltransferase C-terminal" evidence="20">
    <location>
        <begin position="264"/>
        <end position="357"/>
    </location>
</feature>
<feature type="domain" description="MobA-like NTP transferase" evidence="19">
    <location>
        <begin position="6"/>
        <end position="126"/>
    </location>
</feature>
<dbReference type="PANTHER" id="PTHR43584:SF3">
    <property type="entry name" value="BIFUNCTIONAL PROTEIN GLMU"/>
    <property type="match status" value="1"/>
</dbReference>
<evidence type="ECO:0000313" key="21">
    <source>
        <dbReference type="EMBL" id="SFU67616.1"/>
    </source>
</evidence>
<feature type="region of interest" description="Linker" evidence="18">
    <location>
        <begin position="231"/>
        <end position="251"/>
    </location>
</feature>
<feature type="binding site" evidence="18">
    <location>
        <position position="228"/>
    </location>
    <ligand>
        <name>UDP-N-acetyl-alpha-D-glucosamine</name>
        <dbReference type="ChEBI" id="CHEBI:57705"/>
    </ligand>
</feature>
<feature type="binding site" evidence="18">
    <location>
        <position position="170"/>
    </location>
    <ligand>
        <name>UDP-N-acetyl-alpha-D-glucosamine</name>
        <dbReference type="ChEBI" id="CHEBI:57705"/>
    </ligand>
</feature>
<evidence type="ECO:0000256" key="8">
    <source>
        <dbReference type="ARBA" id="ARBA00022737"/>
    </source>
</evidence>
<comment type="catalytic activity">
    <reaction evidence="16 18">
        <text>N-acetyl-alpha-D-glucosamine 1-phosphate + UTP + H(+) = UDP-N-acetyl-alpha-D-glucosamine + diphosphate</text>
        <dbReference type="Rhea" id="RHEA:13509"/>
        <dbReference type="ChEBI" id="CHEBI:15378"/>
        <dbReference type="ChEBI" id="CHEBI:33019"/>
        <dbReference type="ChEBI" id="CHEBI:46398"/>
        <dbReference type="ChEBI" id="CHEBI:57705"/>
        <dbReference type="ChEBI" id="CHEBI:57776"/>
        <dbReference type="EC" id="2.7.7.23"/>
    </reaction>
</comment>
<feature type="binding site" evidence="18">
    <location>
        <begin position="80"/>
        <end position="81"/>
    </location>
    <ligand>
        <name>UDP-N-acetyl-alpha-D-glucosamine</name>
        <dbReference type="ChEBI" id="CHEBI:57705"/>
    </ligand>
</feature>
<dbReference type="InterPro" id="IPR056729">
    <property type="entry name" value="GMPPB_C"/>
</dbReference>
<dbReference type="RefSeq" id="WP_074928720.1">
    <property type="nucleotide sequence ID" value="NZ_FPBL01000007.1"/>
</dbReference>
<dbReference type="InterPro" id="IPR025877">
    <property type="entry name" value="MobA-like_NTP_Trfase"/>
</dbReference>
<feature type="binding site" evidence="18">
    <location>
        <position position="381"/>
    </location>
    <ligand>
        <name>acetyl-CoA</name>
        <dbReference type="ChEBI" id="CHEBI:57288"/>
    </ligand>
</feature>
<evidence type="ECO:0000256" key="16">
    <source>
        <dbReference type="ARBA" id="ARBA00048493"/>
    </source>
</evidence>
<dbReference type="GO" id="GO:0006048">
    <property type="term" value="P:UDP-N-acetylglucosamine biosynthetic process"/>
    <property type="evidence" value="ECO:0007669"/>
    <property type="project" value="UniProtKB-UniPathway"/>
</dbReference>
<feature type="region of interest" description="N-acetyltransferase" evidence="18">
    <location>
        <begin position="252"/>
        <end position="458"/>
    </location>
</feature>
<evidence type="ECO:0000256" key="9">
    <source>
        <dbReference type="ARBA" id="ARBA00022842"/>
    </source>
</evidence>
<dbReference type="Pfam" id="PF00132">
    <property type="entry name" value="Hexapep"/>
    <property type="match status" value="1"/>
</dbReference>
<dbReference type="InterPro" id="IPR005882">
    <property type="entry name" value="Bifunctional_GlmU"/>
</dbReference>
<evidence type="ECO:0000256" key="2">
    <source>
        <dbReference type="ARBA" id="ARBA00007707"/>
    </source>
</evidence>
<evidence type="ECO:0000313" key="22">
    <source>
        <dbReference type="Proteomes" id="UP000183926"/>
    </source>
</evidence>
<dbReference type="InterPro" id="IPR029044">
    <property type="entry name" value="Nucleotide-diphossugar_trans"/>
</dbReference>
<reference evidence="21 22" key="1">
    <citation type="submission" date="2016-10" db="EMBL/GenBank/DDBJ databases">
        <authorList>
            <person name="de Groot N.N."/>
        </authorList>
    </citation>
    <scope>NUCLEOTIDE SEQUENCE [LARGE SCALE GENOMIC DNA]</scope>
    <source>
        <strain evidence="21 22">Nm24</strain>
    </source>
</reference>
<comment type="subcellular location">
    <subcellularLocation>
        <location evidence="1 18">Cytoplasm</location>
    </subcellularLocation>
</comment>
<dbReference type="InterPro" id="IPR038009">
    <property type="entry name" value="GlmU_C_LbH"/>
</dbReference>
<evidence type="ECO:0000256" key="3">
    <source>
        <dbReference type="ARBA" id="ARBA00007947"/>
    </source>
</evidence>
<dbReference type="GO" id="GO:0008360">
    <property type="term" value="P:regulation of cell shape"/>
    <property type="evidence" value="ECO:0007669"/>
    <property type="project" value="UniProtKB-KW"/>
</dbReference>
<evidence type="ECO:0000256" key="5">
    <source>
        <dbReference type="ARBA" id="ARBA00022679"/>
    </source>
</evidence>
<evidence type="ECO:0000256" key="18">
    <source>
        <dbReference type="HAMAP-Rule" id="MF_01631"/>
    </source>
</evidence>
<evidence type="ECO:0000256" key="12">
    <source>
        <dbReference type="ARBA" id="ARBA00023268"/>
    </source>
</evidence>
<dbReference type="Pfam" id="PF25087">
    <property type="entry name" value="GMPPB_C"/>
    <property type="match status" value="1"/>
</dbReference>
<dbReference type="HAMAP" id="MF_01631">
    <property type="entry name" value="GlmU"/>
    <property type="match status" value="1"/>
</dbReference>
<feature type="binding site" evidence="18">
    <location>
        <position position="406"/>
    </location>
    <ligand>
        <name>acetyl-CoA</name>
        <dbReference type="ChEBI" id="CHEBI:57288"/>
    </ligand>
</feature>
<dbReference type="Gene3D" id="3.90.550.10">
    <property type="entry name" value="Spore Coat Polysaccharide Biosynthesis Protein SpsA, Chain A"/>
    <property type="match status" value="1"/>
</dbReference>
<protein>
    <recommendedName>
        <fullName evidence="18">Bifunctional protein GlmU</fullName>
    </recommendedName>
    <domain>
        <recommendedName>
            <fullName evidence="18">UDP-N-acetylglucosamine pyrophosphorylase</fullName>
            <ecNumber evidence="18">2.7.7.23</ecNumber>
        </recommendedName>
        <alternativeName>
            <fullName evidence="18">N-acetylglucosamine-1-phosphate uridyltransferase</fullName>
        </alternativeName>
    </domain>
    <domain>
        <recommendedName>
            <fullName evidence="18">Glucosamine-1-phosphate N-acetyltransferase</fullName>
            <ecNumber evidence="18">2.3.1.157</ecNumber>
        </recommendedName>
    </domain>
</protein>
<dbReference type="EMBL" id="FPBL01000007">
    <property type="protein sequence ID" value="SFU67616.1"/>
    <property type="molecule type" value="Genomic_DNA"/>
</dbReference>
<dbReference type="GO" id="GO:0009252">
    <property type="term" value="P:peptidoglycan biosynthetic process"/>
    <property type="evidence" value="ECO:0007669"/>
    <property type="project" value="UniProtKB-UniRule"/>
</dbReference>
<feature type="binding site" evidence="18">
    <location>
        <position position="424"/>
    </location>
    <ligand>
        <name>acetyl-CoA</name>
        <dbReference type="ChEBI" id="CHEBI:57288"/>
    </ligand>
</feature>
<dbReference type="CDD" id="cd03353">
    <property type="entry name" value="LbH_GlmU_C"/>
    <property type="match status" value="1"/>
</dbReference>
<evidence type="ECO:0000256" key="6">
    <source>
        <dbReference type="ARBA" id="ARBA00022695"/>
    </source>
</evidence>
<dbReference type="GO" id="GO:0003977">
    <property type="term" value="F:UDP-N-acetylglucosamine diphosphorylase activity"/>
    <property type="evidence" value="ECO:0007669"/>
    <property type="project" value="UniProtKB-UniRule"/>
</dbReference>
<dbReference type="NCBIfam" id="TIGR01173">
    <property type="entry name" value="glmU"/>
    <property type="match status" value="1"/>
</dbReference>
<feature type="binding site" evidence="18">
    <location>
        <position position="104"/>
    </location>
    <ligand>
        <name>Mg(2+)</name>
        <dbReference type="ChEBI" id="CHEBI:18420"/>
    </ligand>
</feature>
<dbReference type="GO" id="GO:0009245">
    <property type="term" value="P:lipid A biosynthetic process"/>
    <property type="evidence" value="ECO:0007669"/>
    <property type="project" value="UniProtKB-UniRule"/>
</dbReference>
<dbReference type="Gene3D" id="2.160.10.10">
    <property type="entry name" value="Hexapeptide repeat proteins"/>
    <property type="match status" value="1"/>
</dbReference>
<dbReference type="Pfam" id="PF12804">
    <property type="entry name" value="NTP_transf_3"/>
    <property type="match status" value="1"/>
</dbReference>
<dbReference type="UniPathway" id="UPA00973"/>
<comment type="pathway">
    <text evidence="18">Nucleotide-sugar biosynthesis; UDP-N-acetyl-alpha-D-glucosamine biosynthesis; N-acetyl-alpha-D-glucosamine 1-phosphate from alpha-D-glucosamine 6-phosphate (route II): step 2/2.</text>
</comment>
<dbReference type="UniPathway" id="UPA00113">
    <property type="reaction ID" value="UER00532"/>
</dbReference>
<keyword evidence="12 18" id="KW-0511">Multifunctional enzyme</keyword>
<feature type="binding site" evidence="18">
    <location>
        <position position="75"/>
    </location>
    <ligand>
        <name>UDP-N-acetyl-alpha-D-glucosamine</name>
        <dbReference type="ChEBI" id="CHEBI:57705"/>
    </ligand>
</feature>
<feature type="binding site" evidence="18">
    <location>
        <begin position="387"/>
        <end position="388"/>
    </location>
    <ligand>
        <name>acetyl-CoA</name>
        <dbReference type="ChEBI" id="CHEBI:57288"/>
    </ligand>
</feature>
<dbReference type="GO" id="GO:0000287">
    <property type="term" value="F:magnesium ion binding"/>
    <property type="evidence" value="ECO:0007669"/>
    <property type="project" value="UniProtKB-UniRule"/>
</dbReference>
<evidence type="ECO:0000256" key="4">
    <source>
        <dbReference type="ARBA" id="ARBA00022490"/>
    </source>
</evidence>
<dbReference type="AlphaFoldDB" id="A0A1I7I4B9"/>
<comment type="catalytic activity">
    <reaction evidence="15 18">
        <text>alpha-D-glucosamine 1-phosphate + acetyl-CoA = N-acetyl-alpha-D-glucosamine 1-phosphate + CoA + H(+)</text>
        <dbReference type="Rhea" id="RHEA:13725"/>
        <dbReference type="ChEBI" id="CHEBI:15378"/>
        <dbReference type="ChEBI" id="CHEBI:57287"/>
        <dbReference type="ChEBI" id="CHEBI:57288"/>
        <dbReference type="ChEBI" id="CHEBI:57776"/>
        <dbReference type="ChEBI" id="CHEBI:58516"/>
        <dbReference type="EC" id="2.3.1.157"/>
    </reaction>
</comment>
<evidence type="ECO:0000256" key="14">
    <source>
        <dbReference type="ARBA" id="ARBA00023316"/>
    </source>
</evidence>
<comment type="similarity">
    <text evidence="3 18">In the N-terminal section; belongs to the N-acetylglucosamine-1-phosphate uridyltransferase family.</text>
</comment>
<comment type="function">
    <text evidence="17 18">Catalyzes the last two sequential reactions in the de novo biosynthetic pathway for UDP-N-acetylglucosamine (UDP-GlcNAc). The C-terminal domain catalyzes the transfer of acetyl group from acetyl coenzyme A to glucosamine-1-phosphate (GlcN-1-P) to produce N-acetylglucosamine-1-phosphate (GlcNAc-1-P), which is converted into UDP-GlcNAc by the transfer of uridine 5-monophosphate (from uridine 5-triphosphate), a reaction catalyzed by the N-terminal domain.</text>
</comment>
<dbReference type="InterPro" id="IPR001451">
    <property type="entry name" value="Hexapep"/>
</dbReference>
<dbReference type="OrthoDB" id="9775031at2"/>
<comment type="cofactor">
    <cofactor evidence="18">
        <name>Mg(2+)</name>
        <dbReference type="ChEBI" id="CHEBI:18420"/>
    </cofactor>
    <text evidence="18">Binds 1 Mg(2+) ion per subunit.</text>
</comment>
<keyword evidence="11 18" id="KW-0573">Peptidoglycan synthesis</keyword>
<keyword evidence="4 18" id="KW-0963">Cytoplasm</keyword>
<comment type="pathway">
    <text evidence="18">Bacterial outer membrane biogenesis; LPS lipid A biosynthesis.</text>
</comment>
<proteinExistence type="inferred from homology"/>
<accession>A0A1I7I4B9</accession>
<sequence length="458" mass="49989">MLQIDVVVLAAGMGKRMRSTLPKVLHPLAGKPILSHVLDTARALSPAKICVIYGHGGELVRQTVGNDPDLIWVKQAQQLGTGHAVKQALPCLRKNGITLVLFGDVPLVKSNTLKSLVDKACEDNLALLTVELNNPAGYGRIIRDPQTNRVQAIVEERDALPSQKRIHEINTGIMVLPNMYLESWLDRLSNANTQGEYYLTDIIAMAVNDGVRIETSSPASDWEVVGVNDKIQLSDLERTHQQDVARKLMEQGVTFADPARFDVRGQLVCGNNVEIDVNCIFEGNVRLGDNVKISANCILRNVAISDGSIVHPFSMIEDTEIGENCRVGPYARIRPGTQLADAVHVGNFVEIKNSHIASGSKVNHLSYIGDTEMGRRVNIGAGTITCNYDGAFKYQTIIEDDVFIGSDSQLIAPVTVTKGSTIGAGSTITRDTPEGQLTLSRIKQISIANWKRPEKNKD</sequence>
<keyword evidence="13 18" id="KW-0012">Acyltransferase</keyword>
<feature type="binding site" evidence="18">
    <location>
        <position position="228"/>
    </location>
    <ligand>
        <name>Mg(2+)</name>
        <dbReference type="ChEBI" id="CHEBI:18420"/>
    </ligand>
</feature>
<dbReference type="GO" id="GO:0005737">
    <property type="term" value="C:cytoplasm"/>
    <property type="evidence" value="ECO:0007669"/>
    <property type="project" value="UniProtKB-SubCell"/>
</dbReference>
<evidence type="ECO:0000256" key="11">
    <source>
        <dbReference type="ARBA" id="ARBA00022984"/>
    </source>
</evidence>
<evidence type="ECO:0000256" key="7">
    <source>
        <dbReference type="ARBA" id="ARBA00022723"/>
    </source>
</evidence>
<feature type="binding site" evidence="18">
    <location>
        <begin position="9"/>
        <end position="12"/>
    </location>
    <ligand>
        <name>UDP-N-acetyl-alpha-D-glucosamine</name>
        <dbReference type="ChEBI" id="CHEBI:57705"/>
    </ligand>
</feature>
<comment type="subunit">
    <text evidence="18">Homotrimer.</text>
</comment>
<keyword evidence="6 18" id="KW-0548">Nucleotidyltransferase</keyword>
<dbReference type="GO" id="GO:0000902">
    <property type="term" value="P:cell morphogenesis"/>
    <property type="evidence" value="ECO:0007669"/>
    <property type="project" value="UniProtKB-UniRule"/>
</dbReference>
<keyword evidence="8 18" id="KW-0677">Repeat</keyword>
<keyword evidence="7 18" id="KW-0479">Metal-binding</keyword>
<feature type="binding site" evidence="18">
    <location>
        <position position="378"/>
    </location>
    <ligand>
        <name>UDP-N-acetyl-alpha-D-glucosamine</name>
        <dbReference type="ChEBI" id="CHEBI:57705"/>
    </ligand>
</feature>
<evidence type="ECO:0000256" key="17">
    <source>
        <dbReference type="ARBA" id="ARBA00049628"/>
    </source>
</evidence>
<dbReference type="GO" id="GO:0019134">
    <property type="term" value="F:glucosamine-1-phosphate N-acetyltransferase activity"/>
    <property type="evidence" value="ECO:0007669"/>
    <property type="project" value="UniProtKB-UniRule"/>
</dbReference>